<evidence type="ECO:0000256" key="8">
    <source>
        <dbReference type="ARBA" id="ARBA00048679"/>
    </source>
</evidence>
<dbReference type="PROSITE" id="PS50011">
    <property type="entry name" value="PROTEIN_KINASE_DOM"/>
    <property type="match status" value="1"/>
</dbReference>
<feature type="binding site" evidence="9">
    <location>
        <position position="325"/>
    </location>
    <ligand>
        <name>ATP</name>
        <dbReference type="ChEBI" id="CHEBI:30616"/>
    </ligand>
</feature>
<gene>
    <name evidence="12" type="ORF">DCAR_026747</name>
</gene>
<dbReference type="PANTHER" id="PTHR46008:SF2">
    <property type="entry name" value="LEAF RUST 10 DISEASE-RESISTANCE LOCUS RECEPTOR-LIKE PROTEIN KINASE-LIKE 1.4"/>
    <property type="match status" value="1"/>
</dbReference>
<dbReference type="SUPFAM" id="SSF56112">
    <property type="entry name" value="Protein kinase-like (PK-like)"/>
    <property type="match status" value="1"/>
</dbReference>
<keyword evidence="6" id="KW-0325">Glycoprotein</keyword>
<dbReference type="InterPro" id="IPR025287">
    <property type="entry name" value="WAK_GUB"/>
</dbReference>
<dbReference type="EC" id="2.7.11.1" evidence="2"/>
<evidence type="ECO:0000313" key="12">
    <source>
        <dbReference type="EMBL" id="KZM85831.1"/>
    </source>
</evidence>
<feature type="chain" id="PRO_5008044858" description="non-specific serine/threonine protein kinase" evidence="10">
    <location>
        <begin position="26"/>
        <end position="481"/>
    </location>
</feature>
<keyword evidence="3 10" id="KW-0732">Signal</keyword>
<dbReference type="GO" id="GO:0030247">
    <property type="term" value="F:polysaccharide binding"/>
    <property type="evidence" value="ECO:0007669"/>
    <property type="project" value="InterPro"/>
</dbReference>
<evidence type="ECO:0000256" key="6">
    <source>
        <dbReference type="ARBA" id="ARBA00023180"/>
    </source>
</evidence>
<keyword evidence="5 9" id="KW-0067">ATP-binding</keyword>
<evidence type="ECO:0000256" key="4">
    <source>
        <dbReference type="ARBA" id="ARBA00022741"/>
    </source>
</evidence>
<dbReference type="InterPro" id="IPR032872">
    <property type="entry name" value="WAK_assoc_C"/>
</dbReference>
<evidence type="ECO:0000256" key="5">
    <source>
        <dbReference type="ARBA" id="ARBA00022840"/>
    </source>
</evidence>
<dbReference type="InterPro" id="IPR011009">
    <property type="entry name" value="Kinase-like_dom_sf"/>
</dbReference>
<evidence type="ECO:0000259" key="11">
    <source>
        <dbReference type="PROSITE" id="PS50011"/>
    </source>
</evidence>
<dbReference type="Gene3D" id="3.30.200.20">
    <property type="entry name" value="Phosphorylase Kinase, domain 1"/>
    <property type="match status" value="1"/>
</dbReference>
<dbReference type="Pfam" id="PF13947">
    <property type="entry name" value="GUB_WAK_bind"/>
    <property type="match status" value="1"/>
</dbReference>
<evidence type="ECO:0000256" key="9">
    <source>
        <dbReference type="PROSITE-ProRule" id="PRU10141"/>
    </source>
</evidence>
<name>A0A175YRQ2_DAUCS</name>
<accession>A0A175YRQ2</accession>
<evidence type="ECO:0000256" key="1">
    <source>
        <dbReference type="ARBA" id="ARBA00004167"/>
    </source>
</evidence>
<organism evidence="12">
    <name type="scientific">Daucus carota subsp. sativus</name>
    <name type="common">Carrot</name>
    <dbReference type="NCBI Taxonomy" id="79200"/>
    <lineage>
        <taxon>Eukaryota</taxon>
        <taxon>Viridiplantae</taxon>
        <taxon>Streptophyta</taxon>
        <taxon>Embryophyta</taxon>
        <taxon>Tracheophyta</taxon>
        <taxon>Spermatophyta</taxon>
        <taxon>Magnoliopsida</taxon>
        <taxon>eudicotyledons</taxon>
        <taxon>Gunneridae</taxon>
        <taxon>Pentapetalae</taxon>
        <taxon>asterids</taxon>
        <taxon>campanulids</taxon>
        <taxon>Apiales</taxon>
        <taxon>Apiaceae</taxon>
        <taxon>Apioideae</taxon>
        <taxon>Scandiceae</taxon>
        <taxon>Daucinae</taxon>
        <taxon>Daucus</taxon>
        <taxon>Daucus sect. Daucus</taxon>
    </lineage>
</organism>
<protein>
    <recommendedName>
        <fullName evidence="2">non-specific serine/threonine protein kinase</fullName>
        <ecNumber evidence="2">2.7.11.1</ecNumber>
    </recommendedName>
</protein>
<dbReference type="GO" id="GO:0005524">
    <property type="term" value="F:ATP binding"/>
    <property type="evidence" value="ECO:0007669"/>
    <property type="project" value="UniProtKB-UniRule"/>
</dbReference>
<dbReference type="SMART" id="SM00219">
    <property type="entry name" value="TyrKc"/>
    <property type="match status" value="1"/>
</dbReference>
<dbReference type="PANTHER" id="PTHR46008">
    <property type="entry name" value="LEAF RUST 10 DISEASE-RESISTANCE LOCUS RECEPTOR-LIKE PROTEIN KINASE-LIKE 1.4"/>
    <property type="match status" value="1"/>
</dbReference>
<dbReference type="InterPro" id="IPR001245">
    <property type="entry name" value="Ser-Thr/Tyr_kinase_cat_dom"/>
</dbReference>
<comment type="catalytic activity">
    <reaction evidence="7">
        <text>L-threonyl-[protein] + ATP = O-phospho-L-threonyl-[protein] + ADP + H(+)</text>
        <dbReference type="Rhea" id="RHEA:46608"/>
        <dbReference type="Rhea" id="RHEA-COMP:11060"/>
        <dbReference type="Rhea" id="RHEA-COMP:11605"/>
        <dbReference type="ChEBI" id="CHEBI:15378"/>
        <dbReference type="ChEBI" id="CHEBI:30013"/>
        <dbReference type="ChEBI" id="CHEBI:30616"/>
        <dbReference type="ChEBI" id="CHEBI:61977"/>
        <dbReference type="ChEBI" id="CHEBI:456216"/>
        <dbReference type="EC" id="2.7.11.1"/>
    </reaction>
</comment>
<comment type="subcellular location">
    <subcellularLocation>
        <location evidence="1">Membrane</location>
        <topology evidence="1">Single-pass membrane protein</topology>
    </subcellularLocation>
</comment>
<dbReference type="GO" id="GO:0004674">
    <property type="term" value="F:protein serine/threonine kinase activity"/>
    <property type="evidence" value="ECO:0007669"/>
    <property type="project" value="UniProtKB-EC"/>
</dbReference>
<proteinExistence type="predicted"/>
<comment type="caution">
    <text evidence="12">The sequence shown here is derived from an EMBL/GenBank/DDBJ whole genome shotgun (WGS) entry which is preliminary data.</text>
</comment>
<evidence type="ECO:0000256" key="2">
    <source>
        <dbReference type="ARBA" id="ARBA00012513"/>
    </source>
</evidence>
<dbReference type="GO" id="GO:0004713">
    <property type="term" value="F:protein tyrosine kinase activity"/>
    <property type="evidence" value="ECO:0007669"/>
    <property type="project" value="InterPro"/>
</dbReference>
<dbReference type="OMA" id="NACFART"/>
<comment type="catalytic activity">
    <reaction evidence="8">
        <text>L-seryl-[protein] + ATP = O-phospho-L-seryl-[protein] + ADP + H(+)</text>
        <dbReference type="Rhea" id="RHEA:17989"/>
        <dbReference type="Rhea" id="RHEA-COMP:9863"/>
        <dbReference type="Rhea" id="RHEA-COMP:11604"/>
        <dbReference type="ChEBI" id="CHEBI:15378"/>
        <dbReference type="ChEBI" id="CHEBI:29999"/>
        <dbReference type="ChEBI" id="CHEBI:30616"/>
        <dbReference type="ChEBI" id="CHEBI:83421"/>
        <dbReference type="ChEBI" id="CHEBI:456216"/>
        <dbReference type="EC" id="2.7.11.1"/>
    </reaction>
</comment>
<evidence type="ECO:0000256" key="10">
    <source>
        <dbReference type="SAM" id="SignalP"/>
    </source>
</evidence>
<dbReference type="Pfam" id="PF14380">
    <property type="entry name" value="WAK_assoc"/>
    <property type="match status" value="1"/>
</dbReference>
<dbReference type="Pfam" id="PF07714">
    <property type="entry name" value="PK_Tyr_Ser-Thr"/>
    <property type="match status" value="1"/>
</dbReference>
<sequence length="481" mass="54020">MNAKFVQCCMFISICLLCLLDGSFCEDQQYEDCNKPVYCGKQNVQFPFYIQEAKSCGSPGFELSCEKNDSLILEVSDDKYQVKEIFYSNNSLRVSNLLSSDGDLCSLPKIKNLELPSGGQFQLHSTLNLILSSDCDFESGQNFSSYRVGCDLKKNDTDWVLVMRTNDTNIDYAYGACKSVILAPVDDHSGDDNDYLKLLRYGFILKWSNATNCSDCEASGGNCVPDGEPVNNSRNCNPLVPGACIFVLLGVSCILWRHKKLKHRSLDKNTSSDIEYGTYFGVHVFSYKELEEATHNFDPSKAIGEGGFGTVYYGKLRDGREVAVKRCYENSYRRVEQFMNEIHILTLLRHRNLVLLYGSTSHQSVDINRQRNNINLANLAIDKIQRCALHELIDPDLGQETTTARMTTSVAALAYRCLQLDKDSRPSMDEVLECLEQIQDIELPKNAASPLHEGEDRKLINSPVAVTDKWLSTSTTLSTSK</sequence>
<evidence type="ECO:0000256" key="7">
    <source>
        <dbReference type="ARBA" id="ARBA00047899"/>
    </source>
</evidence>
<feature type="domain" description="Protein kinase" evidence="11">
    <location>
        <begin position="297"/>
        <end position="481"/>
    </location>
</feature>
<dbReference type="GO" id="GO:0016020">
    <property type="term" value="C:membrane"/>
    <property type="evidence" value="ECO:0007669"/>
    <property type="project" value="UniProtKB-SubCell"/>
</dbReference>
<dbReference type="EMBL" id="LNRQ01000008">
    <property type="protein sequence ID" value="KZM85831.1"/>
    <property type="molecule type" value="Genomic_DNA"/>
</dbReference>
<dbReference type="InterPro" id="IPR020635">
    <property type="entry name" value="Tyr_kinase_cat_dom"/>
</dbReference>
<evidence type="ECO:0000256" key="3">
    <source>
        <dbReference type="ARBA" id="ARBA00022729"/>
    </source>
</evidence>
<dbReference type="InterPro" id="IPR000719">
    <property type="entry name" value="Prot_kinase_dom"/>
</dbReference>
<dbReference type="PROSITE" id="PS00107">
    <property type="entry name" value="PROTEIN_KINASE_ATP"/>
    <property type="match status" value="1"/>
</dbReference>
<keyword evidence="4 9" id="KW-0547">Nucleotide-binding</keyword>
<reference evidence="12" key="1">
    <citation type="journal article" date="2016" name="Nat. Genet.">
        <title>A high-quality carrot genome assembly provides new insights into carotenoid accumulation and asterid genome evolution.</title>
        <authorList>
            <person name="Iorizzo M."/>
            <person name="Ellison S."/>
            <person name="Senalik D."/>
            <person name="Zeng P."/>
            <person name="Satapoomin P."/>
            <person name="Huang J."/>
            <person name="Bowman M."/>
            <person name="Iovene M."/>
            <person name="Sanseverino W."/>
            <person name="Cavagnaro P."/>
            <person name="Yildiz M."/>
            <person name="Macko-Podgorni A."/>
            <person name="Moranska E."/>
            <person name="Grzebelus E."/>
            <person name="Grzebelus D."/>
            <person name="Ashrafi H."/>
            <person name="Zheng Z."/>
            <person name="Cheng S."/>
            <person name="Spooner D."/>
            <person name="Van Deynze A."/>
            <person name="Simon P."/>
        </authorList>
    </citation>
    <scope>NUCLEOTIDE SEQUENCE [LARGE SCALE GENOMIC DNA]</scope>
    <source>
        <tissue evidence="12">Leaf</tissue>
    </source>
</reference>
<dbReference type="AlphaFoldDB" id="A0A175YRQ2"/>
<feature type="signal peptide" evidence="10">
    <location>
        <begin position="1"/>
        <end position="25"/>
    </location>
</feature>
<dbReference type="InterPro" id="IPR017441">
    <property type="entry name" value="Protein_kinase_ATP_BS"/>
</dbReference>
<dbReference type="Gramene" id="KZM85831">
    <property type="protein sequence ID" value="KZM85831"/>
    <property type="gene ID" value="DCAR_026747"/>
</dbReference>